<evidence type="ECO:0000313" key="3">
    <source>
        <dbReference type="Proteomes" id="UP000075880"/>
    </source>
</evidence>
<organism evidence="2 3">
    <name type="scientific">Anopheles atroparvus</name>
    <name type="common">European mosquito</name>
    <dbReference type="NCBI Taxonomy" id="41427"/>
    <lineage>
        <taxon>Eukaryota</taxon>
        <taxon>Metazoa</taxon>
        <taxon>Ecdysozoa</taxon>
        <taxon>Arthropoda</taxon>
        <taxon>Hexapoda</taxon>
        <taxon>Insecta</taxon>
        <taxon>Pterygota</taxon>
        <taxon>Neoptera</taxon>
        <taxon>Endopterygota</taxon>
        <taxon>Diptera</taxon>
        <taxon>Nematocera</taxon>
        <taxon>Culicoidea</taxon>
        <taxon>Culicidae</taxon>
        <taxon>Anophelinae</taxon>
        <taxon>Anopheles</taxon>
    </lineage>
</organism>
<proteinExistence type="predicted"/>
<reference evidence="2" key="1">
    <citation type="submission" date="2024-04" db="UniProtKB">
        <authorList>
            <consortium name="EnsemblMetazoa"/>
        </authorList>
    </citation>
    <scope>IDENTIFICATION</scope>
    <source>
        <strain evidence="2">EBRO</strain>
    </source>
</reference>
<protein>
    <submittedName>
        <fullName evidence="2">Uncharacterized protein</fullName>
    </submittedName>
</protein>
<accession>A0AAG5DM25</accession>
<evidence type="ECO:0000313" key="2">
    <source>
        <dbReference type="EnsemblMetazoa" id="ENSAATROPP011990"/>
    </source>
</evidence>
<dbReference type="AlphaFoldDB" id="A0AAG5DM25"/>
<sequence>RRQSTRRGRENSDDLQAPEGPAVPTSRLYWNEPETLSRMIKTV</sequence>
<dbReference type="Proteomes" id="UP000075880">
    <property type="component" value="Unassembled WGS sequence"/>
</dbReference>
<feature type="region of interest" description="Disordered" evidence="1">
    <location>
        <begin position="1"/>
        <end position="26"/>
    </location>
</feature>
<keyword evidence="3" id="KW-1185">Reference proteome</keyword>
<dbReference type="EnsemblMetazoa" id="ENSAATROPT013191">
    <property type="protein sequence ID" value="ENSAATROPP011990"/>
    <property type="gene ID" value="ENSAATROPG010731"/>
</dbReference>
<name>A0AAG5DM25_ANOAO</name>
<evidence type="ECO:0000256" key="1">
    <source>
        <dbReference type="SAM" id="MobiDB-lite"/>
    </source>
</evidence>